<gene>
    <name evidence="1" type="ORF">DW2_03849</name>
</gene>
<dbReference type="AlphaFoldDB" id="A0A085U0B5"/>
<comment type="caution">
    <text evidence="1">The sequence shown here is derived from an EMBL/GenBank/DDBJ whole genome shotgun (WGS) entry which is preliminary data.</text>
</comment>
<dbReference type="EMBL" id="AQRC01000002">
    <property type="protein sequence ID" value="KFE36412.1"/>
    <property type="molecule type" value="Genomic_DNA"/>
</dbReference>
<dbReference type="Proteomes" id="UP000028607">
    <property type="component" value="Unassembled WGS sequence"/>
</dbReference>
<reference evidence="1 2" key="2">
    <citation type="journal article" date="2015" name="Antonie Van Leeuwenhoek">
        <title>Thioclava indica sp. nov., isolated from surface seawater of the Indian Ocean.</title>
        <authorList>
            <person name="Liu Y."/>
            <person name="Lai Q."/>
            <person name="Du J."/>
            <person name="Xu H."/>
            <person name="Jiang L."/>
            <person name="Shao Z."/>
        </authorList>
    </citation>
    <scope>NUCLEOTIDE SEQUENCE [LARGE SCALE GENOMIC DNA]</scope>
    <source>
        <strain evidence="1 2">13D2W-2</strain>
    </source>
</reference>
<accession>A0A085U0B5</accession>
<reference evidence="2" key="1">
    <citation type="submission" date="2013-04" db="EMBL/GenBank/DDBJ databases">
        <title>Thioclava sp. 13D2W-2 Genome Sequencing.</title>
        <authorList>
            <person name="Lai Q."/>
            <person name="Li G."/>
            <person name="Shao Z."/>
        </authorList>
    </citation>
    <scope>NUCLEOTIDE SEQUENCE [LARGE SCALE GENOMIC DNA]</scope>
    <source>
        <strain evidence="2">13D2W-2</strain>
    </source>
</reference>
<protein>
    <submittedName>
        <fullName evidence="1">Uncharacterized protein</fullName>
    </submittedName>
</protein>
<organism evidence="1 2">
    <name type="scientific">Thioclava atlantica</name>
    <dbReference type="NCBI Taxonomy" id="1317124"/>
    <lineage>
        <taxon>Bacteria</taxon>
        <taxon>Pseudomonadati</taxon>
        <taxon>Pseudomonadota</taxon>
        <taxon>Alphaproteobacteria</taxon>
        <taxon>Rhodobacterales</taxon>
        <taxon>Paracoccaceae</taxon>
        <taxon>Thioclava</taxon>
    </lineage>
</organism>
<keyword evidence="2" id="KW-1185">Reference proteome</keyword>
<sequence>MKIDAKRLNERAQGVVVKAVGSSVPGETIEVAHQVKWERAIDLLIIRGNCFSGVTKGDNHCSRQSFEKCDQSTELVFDRFLAVSDDEHLFRHNDGFASRDASLQ</sequence>
<evidence type="ECO:0000313" key="1">
    <source>
        <dbReference type="EMBL" id="KFE36412.1"/>
    </source>
</evidence>
<name>A0A085U0B5_9RHOB</name>
<proteinExistence type="predicted"/>
<evidence type="ECO:0000313" key="2">
    <source>
        <dbReference type="Proteomes" id="UP000028607"/>
    </source>
</evidence>